<dbReference type="FunFam" id="1.10.600.10:FF:000001">
    <property type="entry name" value="Geranylgeranyl diphosphate synthase"/>
    <property type="match status" value="1"/>
</dbReference>
<protein>
    <submittedName>
        <fullName evidence="8">Geranyl transferase</fullName>
    </submittedName>
</protein>
<comment type="caution">
    <text evidence="8">The sequence shown here is derived from an EMBL/GenBank/DDBJ whole genome shotgun (WGS) entry which is preliminary data.</text>
</comment>
<dbReference type="RefSeq" id="WP_128982374.1">
    <property type="nucleotide sequence ID" value="NZ_PDKJ01000011.1"/>
</dbReference>
<name>A0A4Q0YBU1_9BACT</name>
<dbReference type="SFLD" id="SFLDG01017">
    <property type="entry name" value="Polyprenyl_Transferase_Like"/>
    <property type="match status" value="1"/>
</dbReference>
<evidence type="ECO:0000313" key="9">
    <source>
        <dbReference type="Proteomes" id="UP000290172"/>
    </source>
</evidence>
<evidence type="ECO:0000313" key="8">
    <source>
        <dbReference type="EMBL" id="RXJ67014.1"/>
    </source>
</evidence>
<evidence type="ECO:0000256" key="3">
    <source>
        <dbReference type="ARBA" id="ARBA00022679"/>
    </source>
</evidence>
<dbReference type="GO" id="GO:0046872">
    <property type="term" value="F:metal ion binding"/>
    <property type="evidence" value="ECO:0007669"/>
    <property type="project" value="UniProtKB-KW"/>
</dbReference>
<keyword evidence="3 7" id="KW-0808">Transferase</keyword>
<dbReference type="SFLD" id="SFLDS00005">
    <property type="entry name" value="Isoprenoid_Synthase_Type_I"/>
    <property type="match status" value="1"/>
</dbReference>
<organism evidence="8 9">
    <name type="scientific">Halarcobacter ebronensis</name>
    <dbReference type="NCBI Taxonomy" id="1462615"/>
    <lineage>
        <taxon>Bacteria</taxon>
        <taxon>Pseudomonadati</taxon>
        <taxon>Campylobacterota</taxon>
        <taxon>Epsilonproteobacteria</taxon>
        <taxon>Campylobacterales</taxon>
        <taxon>Arcobacteraceae</taxon>
        <taxon>Halarcobacter</taxon>
    </lineage>
</organism>
<evidence type="ECO:0000256" key="2">
    <source>
        <dbReference type="ARBA" id="ARBA00006706"/>
    </source>
</evidence>
<evidence type="ECO:0000256" key="1">
    <source>
        <dbReference type="ARBA" id="ARBA00001946"/>
    </source>
</evidence>
<dbReference type="Gene3D" id="1.10.600.10">
    <property type="entry name" value="Farnesyl Diphosphate Synthase"/>
    <property type="match status" value="1"/>
</dbReference>
<gene>
    <name evidence="8" type="ORF">CRV08_11830</name>
</gene>
<keyword evidence="6" id="KW-0414">Isoprene biosynthesis</keyword>
<evidence type="ECO:0000256" key="7">
    <source>
        <dbReference type="RuleBase" id="RU004466"/>
    </source>
</evidence>
<accession>A0A4Q0YBU1</accession>
<dbReference type="Proteomes" id="UP000290172">
    <property type="component" value="Unassembled WGS sequence"/>
</dbReference>
<dbReference type="PANTHER" id="PTHR43281:SF1">
    <property type="entry name" value="FARNESYL DIPHOSPHATE SYNTHASE"/>
    <property type="match status" value="1"/>
</dbReference>
<dbReference type="PANTHER" id="PTHR43281">
    <property type="entry name" value="FARNESYL DIPHOSPHATE SYNTHASE"/>
    <property type="match status" value="1"/>
</dbReference>
<sequence>MKELLKGFEDYLLDNLPLSKSFHPYFEEALGDMLKAGGKRFRPMLLLSVVKSKKPLLIENAFPVALGLEMLHTYSLIHDDLPSMDNADLRRGFVTLHKKYDEVTAILVGDALNSEAFNQIANAPLHNDIKVELIKALGSNGGIDGMIIGQAIDCYFENQKLELSQLEFLHIHKTAKLIAASLKMGAIIAQYDLDTQNRLYSFGIDIGLLFQIQDDIIDETQSEEEAGKTTQNDSSKNSFVNLLGLEGAINSANTLAKKCEDELNSFDFELKDSLNDLLLKYIYRHKN</sequence>
<dbReference type="InterPro" id="IPR033749">
    <property type="entry name" value="Polyprenyl_synt_CS"/>
</dbReference>
<dbReference type="EMBL" id="PDKJ01000011">
    <property type="protein sequence ID" value="RXJ67014.1"/>
    <property type="molecule type" value="Genomic_DNA"/>
</dbReference>
<evidence type="ECO:0000256" key="4">
    <source>
        <dbReference type="ARBA" id="ARBA00022723"/>
    </source>
</evidence>
<keyword evidence="4" id="KW-0479">Metal-binding</keyword>
<reference evidence="8 9" key="1">
    <citation type="submission" date="2017-10" db="EMBL/GenBank/DDBJ databases">
        <title>Genomics of the genus Arcobacter.</title>
        <authorList>
            <person name="Perez-Cataluna A."/>
            <person name="Figueras M.J."/>
        </authorList>
    </citation>
    <scope>NUCLEOTIDE SEQUENCE [LARGE SCALE GENOMIC DNA]</scope>
    <source>
        <strain evidence="8 9">CECT 8993</strain>
    </source>
</reference>
<dbReference type="InterPro" id="IPR008949">
    <property type="entry name" value="Isoprenoid_synthase_dom_sf"/>
</dbReference>
<comment type="cofactor">
    <cofactor evidence="1">
        <name>Mg(2+)</name>
        <dbReference type="ChEBI" id="CHEBI:18420"/>
    </cofactor>
</comment>
<dbReference type="InterPro" id="IPR000092">
    <property type="entry name" value="Polyprenyl_synt"/>
</dbReference>
<dbReference type="AlphaFoldDB" id="A0A4Q0YBU1"/>
<proteinExistence type="inferred from homology"/>
<dbReference type="SUPFAM" id="SSF48576">
    <property type="entry name" value="Terpenoid synthases"/>
    <property type="match status" value="1"/>
</dbReference>
<dbReference type="PROSITE" id="PS00444">
    <property type="entry name" value="POLYPRENYL_SYNTHASE_2"/>
    <property type="match status" value="1"/>
</dbReference>
<keyword evidence="5" id="KW-0460">Magnesium</keyword>
<comment type="similarity">
    <text evidence="2 7">Belongs to the FPP/GGPP synthase family.</text>
</comment>
<evidence type="ECO:0000256" key="5">
    <source>
        <dbReference type="ARBA" id="ARBA00022842"/>
    </source>
</evidence>
<dbReference type="PROSITE" id="PS00723">
    <property type="entry name" value="POLYPRENYL_SYNTHASE_1"/>
    <property type="match status" value="1"/>
</dbReference>
<evidence type="ECO:0000256" key="6">
    <source>
        <dbReference type="ARBA" id="ARBA00023229"/>
    </source>
</evidence>
<dbReference type="CDD" id="cd00685">
    <property type="entry name" value="Trans_IPPS_HT"/>
    <property type="match status" value="1"/>
</dbReference>
<dbReference type="GO" id="GO:0016114">
    <property type="term" value="P:terpenoid biosynthetic process"/>
    <property type="evidence" value="ECO:0007669"/>
    <property type="project" value="UniProtKB-ARBA"/>
</dbReference>
<dbReference type="GO" id="GO:0004659">
    <property type="term" value="F:prenyltransferase activity"/>
    <property type="evidence" value="ECO:0007669"/>
    <property type="project" value="InterPro"/>
</dbReference>
<dbReference type="Pfam" id="PF00348">
    <property type="entry name" value="polyprenyl_synt"/>
    <property type="match status" value="1"/>
</dbReference>